<dbReference type="EMBL" id="MCRJ01000009">
    <property type="protein sequence ID" value="ODN71998.1"/>
    <property type="molecule type" value="Genomic_DNA"/>
</dbReference>
<keyword evidence="9" id="KW-1185">Reference proteome</keyword>
<evidence type="ECO:0000256" key="4">
    <source>
        <dbReference type="ARBA" id="ARBA00022989"/>
    </source>
</evidence>
<dbReference type="GO" id="GO:0055085">
    <property type="term" value="P:transmembrane transport"/>
    <property type="evidence" value="ECO:0007669"/>
    <property type="project" value="TreeGrafter"/>
</dbReference>
<keyword evidence="4 7" id="KW-1133">Transmembrane helix</keyword>
<evidence type="ECO:0000256" key="5">
    <source>
        <dbReference type="ARBA" id="ARBA00023136"/>
    </source>
</evidence>
<comment type="caution">
    <text evidence="8">The sequence shown here is derived from an EMBL/GenBank/DDBJ whole genome shotgun (WGS) entry which is preliminary data.</text>
</comment>
<dbReference type="Proteomes" id="UP000094622">
    <property type="component" value="Unassembled WGS sequence"/>
</dbReference>
<dbReference type="InterPro" id="IPR002549">
    <property type="entry name" value="AI-2E-like"/>
</dbReference>
<comment type="subcellular location">
    <subcellularLocation>
        <location evidence="1">Membrane</location>
        <topology evidence="1">Multi-pass membrane protein</topology>
    </subcellularLocation>
</comment>
<evidence type="ECO:0000256" key="2">
    <source>
        <dbReference type="ARBA" id="ARBA00009773"/>
    </source>
</evidence>
<feature type="transmembrane region" description="Helical" evidence="7">
    <location>
        <begin position="230"/>
        <end position="253"/>
    </location>
</feature>
<feature type="compositionally biased region" description="Basic residues" evidence="6">
    <location>
        <begin position="305"/>
        <end position="314"/>
    </location>
</feature>
<feature type="compositionally biased region" description="Polar residues" evidence="6">
    <location>
        <begin position="295"/>
        <end position="304"/>
    </location>
</feature>
<protein>
    <recommendedName>
        <fullName evidence="10">Pheromone autoinducer 2 transporter</fullName>
    </recommendedName>
</protein>
<evidence type="ECO:0000256" key="6">
    <source>
        <dbReference type="SAM" id="MobiDB-lite"/>
    </source>
</evidence>
<dbReference type="PANTHER" id="PTHR21716">
    <property type="entry name" value="TRANSMEMBRANE PROTEIN"/>
    <property type="match status" value="1"/>
</dbReference>
<evidence type="ECO:0000256" key="1">
    <source>
        <dbReference type="ARBA" id="ARBA00004141"/>
    </source>
</evidence>
<accession>A0A1E3H6N6</accession>
<dbReference type="PATRIC" id="fig|1439726.3.peg.657"/>
<dbReference type="AlphaFoldDB" id="A0A1E3H6N6"/>
<evidence type="ECO:0008006" key="10">
    <source>
        <dbReference type="Google" id="ProtNLM"/>
    </source>
</evidence>
<sequence length="314" mass="32987">MTGDHIMTMDGAAEPGLAPYTPSDQMTANDPSARRVRIRPPERREMSLIVLAAVMTLVLVFVPDVLLVIFAGLLFGVFFGGGGDWLARHIGIGRGWGIGLFALLVTLALVGAFLAFAPAAAEQFDQLVEEVPAALETLRSRIEGYAWGEQLLEHATPDALLSDGGGGTAATAVMTTFGALGNFAIMLIVGLYVAIEPGIYRRGLIGILAPSVRDEGVDVLHKATSTLKGWLVAQLMSMTVVGVLTGLGLWLIGVPLAPILGLIAALLAFIPNIGPLLAAAPAVLLASPTARQRRCWSSPSTSGCKRSKAMRSRP</sequence>
<dbReference type="RefSeq" id="WP_210183249.1">
    <property type="nucleotide sequence ID" value="NZ_MCRJ01000009.1"/>
</dbReference>
<evidence type="ECO:0000313" key="8">
    <source>
        <dbReference type="EMBL" id="ODN71998.1"/>
    </source>
</evidence>
<feature type="transmembrane region" description="Helical" evidence="7">
    <location>
        <begin position="68"/>
        <end position="87"/>
    </location>
</feature>
<keyword evidence="5 7" id="KW-0472">Membrane</keyword>
<feature type="region of interest" description="Disordered" evidence="6">
    <location>
        <begin position="294"/>
        <end position="314"/>
    </location>
</feature>
<feature type="region of interest" description="Disordered" evidence="6">
    <location>
        <begin position="1"/>
        <end position="34"/>
    </location>
</feature>
<keyword evidence="3 7" id="KW-0812">Transmembrane</keyword>
<name>A0A1E3H6N6_9HYPH</name>
<comment type="similarity">
    <text evidence="2">Belongs to the autoinducer-2 exporter (AI-2E) (TC 2.A.86) family.</text>
</comment>
<dbReference type="Pfam" id="PF01594">
    <property type="entry name" value="AI-2E_transport"/>
    <property type="match status" value="1"/>
</dbReference>
<dbReference type="GO" id="GO:0016020">
    <property type="term" value="C:membrane"/>
    <property type="evidence" value="ECO:0007669"/>
    <property type="project" value="UniProtKB-SubCell"/>
</dbReference>
<proteinExistence type="inferred from homology"/>
<gene>
    <name evidence="8" type="ORF">A6302_00623</name>
</gene>
<evidence type="ECO:0000313" key="9">
    <source>
        <dbReference type="Proteomes" id="UP000094622"/>
    </source>
</evidence>
<evidence type="ECO:0000256" key="3">
    <source>
        <dbReference type="ARBA" id="ARBA00022692"/>
    </source>
</evidence>
<feature type="transmembrane region" description="Helical" evidence="7">
    <location>
        <begin position="259"/>
        <end position="286"/>
    </location>
</feature>
<evidence type="ECO:0000256" key="7">
    <source>
        <dbReference type="SAM" id="Phobius"/>
    </source>
</evidence>
<reference evidence="8 9" key="1">
    <citation type="submission" date="2016-07" db="EMBL/GenBank/DDBJ databases">
        <title>Draft Genome Sequence of Methylobrevis pamukkalensis PK2.</title>
        <authorList>
            <person name="Vasilenko O.V."/>
            <person name="Doronina N.V."/>
            <person name="Shmareva M.N."/>
            <person name="Tarlachkov S.V."/>
            <person name="Mustakhimov I."/>
            <person name="Trotsenko Y.A."/>
        </authorList>
    </citation>
    <scope>NUCLEOTIDE SEQUENCE [LARGE SCALE GENOMIC DNA]</scope>
    <source>
        <strain evidence="8 9">PK2</strain>
    </source>
</reference>
<organism evidence="8 9">
    <name type="scientific">Methylobrevis pamukkalensis</name>
    <dbReference type="NCBI Taxonomy" id="1439726"/>
    <lineage>
        <taxon>Bacteria</taxon>
        <taxon>Pseudomonadati</taxon>
        <taxon>Pseudomonadota</taxon>
        <taxon>Alphaproteobacteria</taxon>
        <taxon>Hyphomicrobiales</taxon>
        <taxon>Pleomorphomonadaceae</taxon>
        <taxon>Methylobrevis</taxon>
    </lineage>
</organism>
<feature type="transmembrane region" description="Helical" evidence="7">
    <location>
        <begin position="99"/>
        <end position="121"/>
    </location>
</feature>
<feature type="transmembrane region" description="Helical" evidence="7">
    <location>
        <begin position="169"/>
        <end position="195"/>
    </location>
</feature>
<dbReference type="PANTHER" id="PTHR21716:SF62">
    <property type="entry name" value="TRANSPORT PROTEIN YDBI-RELATED"/>
    <property type="match status" value="1"/>
</dbReference>
<feature type="transmembrane region" description="Helical" evidence="7">
    <location>
        <begin position="45"/>
        <end position="62"/>
    </location>
</feature>